<name>A0ABW2MI65_9ACTN</name>
<evidence type="ECO:0000313" key="3">
    <source>
        <dbReference type="EMBL" id="MFC7354348.1"/>
    </source>
</evidence>
<keyword evidence="4" id="KW-1185">Reference proteome</keyword>
<gene>
    <name evidence="3" type="ORF">ACFQW9_27225</name>
</gene>
<comment type="caution">
    <text evidence="3">The sequence shown here is derived from an EMBL/GenBank/DDBJ whole genome shotgun (WGS) entry which is preliminary data.</text>
</comment>
<protein>
    <submittedName>
        <fullName evidence="3">Uncharacterized protein</fullName>
    </submittedName>
</protein>
<keyword evidence="1" id="KW-0677">Repeat</keyword>
<evidence type="ECO:0000313" key="4">
    <source>
        <dbReference type="Proteomes" id="UP001596509"/>
    </source>
</evidence>
<proteinExistence type="predicted"/>
<dbReference type="InterPro" id="IPR001258">
    <property type="entry name" value="NHL_repeat"/>
</dbReference>
<evidence type="ECO:0000256" key="2">
    <source>
        <dbReference type="SAM" id="SignalP"/>
    </source>
</evidence>
<sequence>MSAESGPGADAPKPVHGRPRRRLPVLAAALLLCAAPIASAAPGTAEGRPPAHGAAPLYISDHTDNTVLRLPPGGGDPVTVPADGLARPTGMALDASGDLYIADTGDNRAYGCRGTEVCRSPWTPSASPAPSGWP</sequence>
<reference evidence="4" key="1">
    <citation type="journal article" date="2019" name="Int. J. Syst. Evol. Microbiol.">
        <title>The Global Catalogue of Microorganisms (GCM) 10K type strain sequencing project: providing services to taxonomists for standard genome sequencing and annotation.</title>
        <authorList>
            <consortium name="The Broad Institute Genomics Platform"/>
            <consortium name="The Broad Institute Genome Sequencing Center for Infectious Disease"/>
            <person name="Wu L."/>
            <person name="Ma J."/>
        </authorList>
    </citation>
    <scope>NUCLEOTIDE SEQUENCE [LARGE SCALE GENOMIC DNA]</scope>
    <source>
        <strain evidence="4">ICMP 19430</strain>
    </source>
</reference>
<keyword evidence="2" id="KW-0732">Signal</keyword>
<feature type="chain" id="PRO_5046361022" evidence="2">
    <location>
        <begin position="41"/>
        <end position="134"/>
    </location>
</feature>
<evidence type="ECO:0000256" key="1">
    <source>
        <dbReference type="ARBA" id="ARBA00022737"/>
    </source>
</evidence>
<dbReference type="RefSeq" id="WP_319286922.1">
    <property type="nucleotide sequence ID" value="NZ_JBHTCK010000009.1"/>
</dbReference>
<dbReference type="Gene3D" id="2.40.10.500">
    <property type="match status" value="1"/>
</dbReference>
<dbReference type="Proteomes" id="UP001596509">
    <property type="component" value="Unassembled WGS sequence"/>
</dbReference>
<dbReference type="Pfam" id="PF01436">
    <property type="entry name" value="NHL"/>
    <property type="match status" value="1"/>
</dbReference>
<organism evidence="3 4">
    <name type="scientific">Streptomyces caviscabies</name>
    <dbReference type="NCBI Taxonomy" id="90079"/>
    <lineage>
        <taxon>Bacteria</taxon>
        <taxon>Bacillati</taxon>
        <taxon>Actinomycetota</taxon>
        <taxon>Actinomycetes</taxon>
        <taxon>Kitasatosporales</taxon>
        <taxon>Streptomycetaceae</taxon>
        <taxon>Streptomyces</taxon>
    </lineage>
</organism>
<dbReference type="EMBL" id="JBHTCK010000009">
    <property type="protein sequence ID" value="MFC7354348.1"/>
    <property type="molecule type" value="Genomic_DNA"/>
</dbReference>
<accession>A0ABW2MI65</accession>
<feature type="signal peptide" evidence="2">
    <location>
        <begin position="1"/>
        <end position="40"/>
    </location>
</feature>
<dbReference type="SUPFAM" id="SSF101898">
    <property type="entry name" value="NHL repeat"/>
    <property type="match status" value="1"/>
</dbReference>